<evidence type="ECO:0000256" key="1">
    <source>
        <dbReference type="SAM" id="MobiDB-lite"/>
    </source>
</evidence>
<dbReference type="Proteomes" id="UP000193244">
    <property type="component" value="Unassembled WGS sequence"/>
</dbReference>
<feature type="region of interest" description="Disordered" evidence="1">
    <location>
        <begin position="69"/>
        <end position="90"/>
    </location>
</feature>
<gene>
    <name evidence="2" type="ORF">SAMN06296010_1426</name>
</gene>
<reference evidence="3" key="1">
    <citation type="submission" date="2017-04" db="EMBL/GenBank/DDBJ databases">
        <authorList>
            <person name="Varghese N."/>
            <person name="Submissions S."/>
        </authorList>
    </citation>
    <scope>NUCLEOTIDE SEQUENCE [LARGE SCALE GENOMIC DNA]</scope>
    <source>
        <strain evidence="3">VKM Ac-2510</strain>
    </source>
</reference>
<dbReference type="AlphaFoldDB" id="A0A1X7JJ40"/>
<keyword evidence="3" id="KW-1185">Reference proteome</keyword>
<evidence type="ECO:0000313" key="2">
    <source>
        <dbReference type="EMBL" id="SMG27567.1"/>
    </source>
</evidence>
<dbReference type="STRING" id="150121.SAMN06296010_1426"/>
<dbReference type="EMBL" id="FXAY01000002">
    <property type="protein sequence ID" value="SMG27567.1"/>
    <property type="molecule type" value="Genomic_DNA"/>
</dbReference>
<sequence length="291" mass="32521">MSSDLDRPFHGARLPSGAGTVRDHCLALQSVTNHTSFISHSTAARLYGVPLPWRLQSDHTIHVTVERPHRAPQRPGVIGHSSTPGDGAPPWVDSRGLRISRAARMWLELASQLELVDLVIAGDYLLRGFRERDGRHAPFVTIPQLREAAAEHADRRHAALIVRALELIRERVDSPYETRLRLIVHSAGFPDPVVNVPILDAAGEVIAQPDLRIPGYNVGLEYQGDGHRTDKSQWQRDVVRRRELDLIEWKSIEAVLPDIRNPGHLLHTLERELRQRGWTGTGTWPTLGVGG</sequence>
<organism evidence="2 3">
    <name type="scientific">Agreia pratensis</name>
    <dbReference type="NCBI Taxonomy" id="150121"/>
    <lineage>
        <taxon>Bacteria</taxon>
        <taxon>Bacillati</taxon>
        <taxon>Actinomycetota</taxon>
        <taxon>Actinomycetes</taxon>
        <taxon>Micrococcales</taxon>
        <taxon>Microbacteriaceae</taxon>
        <taxon>Agreia</taxon>
    </lineage>
</organism>
<accession>A0A1X7JJ40</accession>
<name>A0A1X7JJ40_9MICO</name>
<proteinExistence type="predicted"/>
<protein>
    <recommendedName>
        <fullName evidence="4">Transcriptional regulator, AbiEi antitoxin, Type IV TA system</fullName>
    </recommendedName>
</protein>
<evidence type="ECO:0000313" key="3">
    <source>
        <dbReference type="Proteomes" id="UP000193244"/>
    </source>
</evidence>
<evidence type="ECO:0008006" key="4">
    <source>
        <dbReference type="Google" id="ProtNLM"/>
    </source>
</evidence>